<dbReference type="InterPro" id="IPR013752">
    <property type="entry name" value="KPA_reductase"/>
</dbReference>
<dbReference type="InterPro" id="IPR013332">
    <property type="entry name" value="KPR_N"/>
</dbReference>
<comment type="caution">
    <text evidence="13">The sequence shown here is derived from an EMBL/GenBank/DDBJ whole genome shotgun (WGS) entry which is preliminary data.</text>
</comment>
<keyword evidence="5 10" id="KW-0566">Pantothenate biosynthesis</keyword>
<organism evidence="13 14">
    <name type="scientific">Paraburkholderia unamae</name>
    <dbReference type="NCBI Taxonomy" id="219649"/>
    <lineage>
        <taxon>Bacteria</taxon>
        <taxon>Pseudomonadati</taxon>
        <taxon>Pseudomonadota</taxon>
        <taxon>Betaproteobacteria</taxon>
        <taxon>Burkholderiales</taxon>
        <taxon>Burkholderiaceae</taxon>
        <taxon>Paraburkholderia</taxon>
    </lineage>
</organism>
<dbReference type="EMBL" id="QEOB01000010">
    <property type="protein sequence ID" value="PVX81627.1"/>
    <property type="molecule type" value="Genomic_DNA"/>
</dbReference>
<comment type="catalytic activity">
    <reaction evidence="9 10">
        <text>(R)-pantoate + NADP(+) = 2-dehydropantoate + NADPH + H(+)</text>
        <dbReference type="Rhea" id="RHEA:16233"/>
        <dbReference type="ChEBI" id="CHEBI:11561"/>
        <dbReference type="ChEBI" id="CHEBI:15378"/>
        <dbReference type="ChEBI" id="CHEBI:15980"/>
        <dbReference type="ChEBI" id="CHEBI:57783"/>
        <dbReference type="ChEBI" id="CHEBI:58349"/>
        <dbReference type="EC" id="1.1.1.169"/>
    </reaction>
</comment>
<dbReference type="EC" id="1.1.1.169" evidence="3 10"/>
<dbReference type="InterPro" id="IPR013328">
    <property type="entry name" value="6PGD_dom2"/>
</dbReference>
<dbReference type="PANTHER" id="PTHR21708:SF45">
    <property type="entry name" value="2-DEHYDROPANTOATE 2-REDUCTASE"/>
    <property type="match status" value="1"/>
</dbReference>
<dbReference type="Gene3D" id="3.40.50.720">
    <property type="entry name" value="NAD(P)-binding Rossmann-like Domain"/>
    <property type="match status" value="1"/>
</dbReference>
<dbReference type="RefSeq" id="WP_116611947.1">
    <property type="nucleotide sequence ID" value="NZ_QEOB01000010.1"/>
</dbReference>
<dbReference type="SUPFAM" id="SSF48179">
    <property type="entry name" value="6-phosphogluconate dehydrogenase C-terminal domain-like"/>
    <property type="match status" value="1"/>
</dbReference>
<protein>
    <recommendedName>
        <fullName evidence="4 10">2-dehydropantoate 2-reductase</fullName>
        <ecNumber evidence="3 10">1.1.1.169</ecNumber>
    </recommendedName>
    <alternativeName>
        <fullName evidence="8 10">Ketopantoate reductase</fullName>
    </alternativeName>
</protein>
<dbReference type="NCBIfam" id="TIGR00745">
    <property type="entry name" value="apbA_panE"/>
    <property type="match status" value="1"/>
</dbReference>
<dbReference type="InterPro" id="IPR003710">
    <property type="entry name" value="ApbA"/>
</dbReference>
<comment type="function">
    <text evidence="10">Catalyzes the NADPH-dependent reduction of ketopantoate into pantoic acid.</text>
</comment>
<comment type="pathway">
    <text evidence="1 10">Cofactor biosynthesis; (R)-pantothenate biosynthesis; (R)-pantoate from 3-methyl-2-oxobutanoate: step 2/2.</text>
</comment>
<dbReference type="NCBIfam" id="NF005089">
    <property type="entry name" value="PRK06522.1-4"/>
    <property type="match status" value="1"/>
</dbReference>
<name>A0ABX5KPW6_9BURK</name>
<reference evidence="13 14" key="1">
    <citation type="submission" date="2018-05" db="EMBL/GenBank/DDBJ databases">
        <title>Genomic Encyclopedia of Type Strains, Phase IV (KMG-V): Genome sequencing to study the core and pangenomes of soil and plant-associated prokaryotes.</title>
        <authorList>
            <person name="Whitman W."/>
        </authorList>
    </citation>
    <scope>NUCLEOTIDE SEQUENCE [LARGE SCALE GENOMIC DNA]</scope>
    <source>
        <strain evidence="13 14">SCZa-39</strain>
    </source>
</reference>
<dbReference type="InterPro" id="IPR051402">
    <property type="entry name" value="KPR-Related"/>
</dbReference>
<evidence type="ECO:0000259" key="11">
    <source>
        <dbReference type="Pfam" id="PF02558"/>
    </source>
</evidence>
<feature type="domain" description="Ketopantoate reductase N-terminal" evidence="11">
    <location>
        <begin position="3"/>
        <end position="168"/>
    </location>
</feature>
<evidence type="ECO:0000313" key="14">
    <source>
        <dbReference type="Proteomes" id="UP000245712"/>
    </source>
</evidence>
<evidence type="ECO:0000259" key="12">
    <source>
        <dbReference type="Pfam" id="PF08546"/>
    </source>
</evidence>
<evidence type="ECO:0000256" key="1">
    <source>
        <dbReference type="ARBA" id="ARBA00004994"/>
    </source>
</evidence>
<dbReference type="InterPro" id="IPR036291">
    <property type="entry name" value="NAD(P)-bd_dom_sf"/>
</dbReference>
<dbReference type="Pfam" id="PF02558">
    <property type="entry name" value="ApbA"/>
    <property type="match status" value="1"/>
</dbReference>
<proteinExistence type="inferred from homology"/>
<evidence type="ECO:0000313" key="13">
    <source>
        <dbReference type="EMBL" id="PVX81627.1"/>
    </source>
</evidence>
<keyword evidence="6 10" id="KW-0521">NADP</keyword>
<dbReference type="Pfam" id="PF08546">
    <property type="entry name" value="ApbA_C"/>
    <property type="match status" value="1"/>
</dbReference>
<keyword evidence="7 10" id="KW-0560">Oxidoreductase</keyword>
<comment type="similarity">
    <text evidence="2 10">Belongs to the ketopantoate reductase family.</text>
</comment>
<dbReference type="SUPFAM" id="SSF51735">
    <property type="entry name" value="NAD(P)-binding Rossmann-fold domains"/>
    <property type="match status" value="1"/>
</dbReference>
<evidence type="ECO:0000256" key="4">
    <source>
        <dbReference type="ARBA" id="ARBA00019465"/>
    </source>
</evidence>
<evidence type="ECO:0000256" key="7">
    <source>
        <dbReference type="ARBA" id="ARBA00023002"/>
    </source>
</evidence>
<keyword evidence="14" id="KW-1185">Reference proteome</keyword>
<accession>A0ABX5KPW6</accession>
<feature type="domain" description="Ketopantoate reductase C-terminal" evidence="12">
    <location>
        <begin position="195"/>
        <end position="325"/>
    </location>
</feature>
<dbReference type="PANTHER" id="PTHR21708">
    <property type="entry name" value="PROBABLE 2-DEHYDROPANTOATE 2-REDUCTASE"/>
    <property type="match status" value="1"/>
</dbReference>
<evidence type="ECO:0000256" key="8">
    <source>
        <dbReference type="ARBA" id="ARBA00032024"/>
    </source>
</evidence>
<evidence type="ECO:0000256" key="5">
    <source>
        <dbReference type="ARBA" id="ARBA00022655"/>
    </source>
</evidence>
<dbReference type="Gene3D" id="1.10.1040.10">
    <property type="entry name" value="N-(1-d-carboxylethyl)-l-norvaline Dehydrogenase, domain 2"/>
    <property type="match status" value="1"/>
</dbReference>
<dbReference type="InterPro" id="IPR008927">
    <property type="entry name" value="6-PGluconate_DH-like_C_sf"/>
</dbReference>
<evidence type="ECO:0000256" key="3">
    <source>
        <dbReference type="ARBA" id="ARBA00013014"/>
    </source>
</evidence>
<evidence type="ECO:0000256" key="6">
    <source>
        <dbReference type="ARBA" id="ARBA00022857"/>
    </source>
</evidence>
<sequence>MKIAVFGAGAVGGYLAGRLIASGGHEISIVARGAHLAAIRANGLTIVSGTERYVAHPAAATHAPDALPEQDIVFVTLKAFAQSGAAESIARLRAASGWVVFVANGIPWWWRHGTGQPAALPLVDPHARLWSVVRPEHALGCVVYSANEFVAPGVIRHSGQNRWLFGEPDARLSGRLQTTAELLARAGLAAEACTDLRREIWTKVARNVPLNVVCALTRLPIDALRGVPGLPDLCLQLACEVAAIAHACGAEIADAPARIEAALASGGAPAGTPPWQGVKPSMLQDVLRGASLEVEAIVGLVRQLGEQAGVPCPAITTVLALLRGLAHAPRPEDADAPGLKSPG</sequence>
<evidence type="ECO:0000256" key="9">
    <source>
        <dbReference type="ARBA" id="ARBA00048793"/>
    </source>
</evidence>
<evidence type="ECO:0000256" key="2">
    <source>
        <dbReference type="ARBA" id="ARBA00007870"/>
    </source>
</evidence>
<evidence type="ECO:0000256" key="10">
    <source>
        <dbReference type="RuleBase" id="RU362068"/>
    </source>
</evidence>
<dbReference type="Proteomes" id="UP000245712">
    <property type="component" value="Unassembled WGS sequence"/>
</dbReference>
<gene>
    <name evidence="13" type="ORF">C7402_11031</name>
</gene>